<keyword evidence="2" id="KW-1185">Reference proteome</keyword>
<evidence type="ECO:0000313" key="1">
    <source>
        <dbReference type="EnsemblMetazoa" id="G8653.1:cds"/>
    </source>
</evidence>
<dbReference type="Proteomes" id="UP000005408">
    <property type="component" value="Unassembled WGS sequence"/>
</dbReference>
<reference evidence="1" key="1">
    <citation type="submission" date="2022-08" db="UniProtKB">
        <authorList>
            <consortium name="EnsemblMetazoa"/>
        </authorList>
    </citation>
    <scope>IDENTIFICATION</scope>
    <source>
        <strain evidence="1">05x7-T-G4-1.051#20</strain>
    </source>
</reference>
<dbReference type="EnsemblMetazoa" id="G8653.1">
    <property type="protein sequence ID" value="G8653.1:cds"/>
    <property type="gene ID" value="G8653"/>
</dbReference>
<proteinExistence type="predicted"/>
<dbReference type="AlphaFoldDB" id="A0A8W8NVX6"/>
<evidence type="ECO:0000313" key="2">
    <source>
        <dbReference type="Proteomes" id="UP000005408"/>
    </source>
</evidence>
<name>A0A8W8NVX6_MAGGI</name>
<accession>A0A8W8NVX6</accession>
<organism evidence="1 2">
    <name type="scientific">Magallana gigas</name>
    <name type="common">Pacific oyster</name>
    <name type="synonym">Crassostrea gigas</name>
    <dbReference type="NCBI Taxonomy" id="29159"/>
    <lineage>
        <taxon>Eukaryota</taxon>
        <taxon>Metazoa</taxon>
        <taxon>Spiralia</taxon>
        <taxon>Lophotrochozoa</taxon>
        <taxon>Mollusca</taxon>
        <taxon>Bivalvia</taxon>
        <taxon>Autobranchia</taxon>
        <taxon>Pteriomorphia</taxon>
        <taxon>Ostreida</taxon>
        <taxon>Ostreoidea</taxon>
        <taxon>Ostreidae</taxon>
        <taxon>Magallana</taxon>
    </lineage>
</organism>
<protein>
    <submittedName>
        <fullName evidence="1">Uncharacterized protein</fullName>
    </submittedName>
</protein>
<sequence length="173" mass="19337">MVTLTPCCTDGVAIAYQNRGSLTANGSPTLSILYCVRHFSKENLLNISPEELRVSRRFSERDCEGLLDARRHCGWYRIPETVGKIESNIPPLPDNVQTRFYGFNIVGDFGDGYIDHLPSSIQKDKLCPLTTGFSPSESLFASISILIWGDVKKVQFLRLAVVCHEITVNVEKT</sequence>